<proteinExistence type="predicted"/>
<comment type="caution">
    <text evidence="4">The sequence shown here is derived from an EMBL/GenBank/DDBJ whole genome shotgun (WGS) entry which is preliminary data.</text>
</comment>
<protein>
    <recommendedName>
        <fullName evidence="6">DUF2752 domain-containing protein</fullName>
    </recommendedName>
</protein>
<dbReference type="OrthoDB" id="5966662at2"/>
<dbReference type="Pfam" id="PF10825">
    <property type="entry name" value="DUF2752"/>
    <property type="match status" value="1"/>
</dbReference>
<keyword evidence="5" id="KW-1185">Reference proteome</keyword>
<dbReference type="AlphaFoldDB" id="A0A255G1C5"/>
<feature type="compositionally biased region" description="Basic residues" evidence="2">
    <location>
        <begin position="11"/>
        <end position="23"/>
    </location>
</feature>
<dbReference type="RefSeq" id="WP_094406758.1">
    <property type="nucleotide sequence ID" value="NZ_NMVO01000017.1"/>
</dbReference>
<gene>
    <name evidence="4" type="ORF">CGZ94_17730</name>
</gene>
<reference evidence="4 5" key="1">
    <citation type="submission" date="2017-07" db="EMBL/GenBank/DDBJ databases">
        <title>Draft whole genome sequences of clinical Proprionibacteriaceae strains.</title>
        <authorList>
            <person name="Bernier A.-M."/>
            <person name="Bernard K."/>
            <person name="Domingo M.-C."/>
        </authorList>
    </citation>
    <scope>NUCLEOTIDE SEQUENCE [LARGE SCALE GENOMIC DNA]</scope>
    <source>
        <strain evidence="4 5">NML 030167</strain>
    </source>
</reference>
<keyword evidence="3" id="KW-0812">Transmembrane</keyword>
<sequence>MDRDRRQWGHASRRTDRRAHPRHRGTAVRRFGWLTLLGASCALAGGVYALTGRGIPCPVLLATGWQCPLCGASRMGAALLRGDPAAAWVANPFVLVLGGLLLAVWAWSGVRLLTRRSAGLPTSLGRWLERGAPLRALLLILLPALVWMLARNLI</sequence>
<dbReference type="EMBL" id="NMVO01000017">
    <property type="protein sequence ID" value="OYO09738.1"/>
    <property type="molecule type" value="Genomic_DNA"/>
</dbReference>
<dbReference type="GO" id="GO:0046872">
    <property type="term" value="F:metal ion binding"/>
    <property type="evidence" value="ECO:0007669"/>
    <property type="project" value="UniProtKB-KW"/>
</dbReference>
<evidence type="ECO:0000313" key="4">
    <source>
        <dbReference type="EMBL" id="OYO09738.1"/>
    </source>
</evidence>
<keyword evidence="3" id="KW-1133">Transmembrane helix</keyword>
<feature type="transmembrane region" description="Helical" evidence="3">
    <location>
        <begin position="132"/>
        <end position="150"/>
    </location>
</feature>
<evidence type="ECO:0000256" key="2">
    <source>
        <dbReference type="SAM" id="MobiDB-lite"/>
    </source>
</evidence>
<dbReference type="InterPro" id="IPR021215">
    <property type="entry name" value="DUF2752"/>
</dbReference>
<evidence type="ECO:0000313" key="5">
    <source>
        <dbReference type="Proteomes" id="UP000215896"/>
    </source>
</evidence>
<feature type="region of interest" description="Disordered" evidence="2">
    <location>
        <begin position="1"/>
        <end position="23"/>
    </location>
</feature>
<dbReference type="InterPro" id="IPR018527">
    <property type="entry name" value="Rubredoxin_Fe_BS"/>
</dbReference>
<evidence type="ECO:0000256" key="1">
    <source>
        <dbReference type="ARBA" id="ARBA00022723"/>
    </source>
</evidence>
<organism evidence="4 5">
    <name type="scientific">Enemella evansiae</name>
    <dbReference type="NCBI Taxonomy" id="2016499"/>
    <lineage>
        <taxon>Bacteria</taxon>
        <taxon>Bacillati</taxon>
        <taxon>Actinomycetota</taxon>
        <taxon>Actinomycetes</taxon>
        <taxon>Propionibacteriales</taxon>
        <taxon>Propionibacteriaceae</taxon>
        <taxon>Enemella</taxon>
    </lineage>
</organism>
<evidence type="ECO:0008006" key="6">
    <source>
        <dbReference type="Google" id="ProtNLM"/>
    </source>
</evidence>
<keyword evidence="3" id="KW-0472">Membrane</keyword>
<dbReference type="PROSITE" id="PS00202">
    <property type="entry name" value="RUBREDOXIN"/>
    <property type="match status" value="1"/>
</dbReference>
<name>A0A255G1C5_9ACTN</name>
<accession>A0A255G1C5</accession>
<evidence type="ECO:0000256" key="3">
    <source>
        <dbReference type="SAM" id="Phobius"/>
    </source>
</evidence>
<keyword evidence="1" id="KW-0479">Metal-binding</keyword>
<feature type="transmembrane region" description="Helical" evidence="3">
    <location>
        <begin position="85"/>
        <end position="107"/>
    </location>
</feature>
<dbReference type="Proteomes" id="UP000215896">
    <property type="component" value="Unassembled WGS sequence"/>
</dbReference>
<feature type="transmembrane region" description="Helical" evidence="3">
    <location>
        <begin position="31"/>
        <end position="51"/>
    </location>
</feature>